<name>A0ABT1MBD1_9MYCO</name>
<feature type="transmembrane region" description="Helical" evidence="1">
    <location>
        <begin position="185"/>
        <end position="204"/>
    </location>
</feature>
<dbReference type="RefSeq" id="WP_255063382.1">
    <property type="nucleotide sequence ID" value="NZ_JANDBD010000012.1"/>
</dbReference>
<evidence type="ECO:0000313" key="2">
    <source>
        <dbReference type="EMBL" id="MCP9275519.1"/>
    </source>
</evidence>
<protein>
    <recommendedName>
        <fullName evidence="4">DUF2975 domain-containing protein</fullName>
    </recommendedName>
</protein>
<gene>
    <name evidence="2" type="ORF">NM203_25340</name>
</gene>
<evidence type="ECO:0008006" key="4">
    <source>
        <dbReference type="Google" id="ProtNLM"/>
    </source>
</evidence>
<dbReference type="Proteomes" id="UP001651690">
    <property type="component" value="Unassembled WGS sequence"/>
</dbReference>
<feature type="transmembrane region" description="Helical" evidence="1">
    <location>
        <begin position="216"/>
        <end position="237"/>
    </location>
</feature>
<organism evidence="2 3">
    <name type="scientific">Mycolicibacterium arenosum</name>
    <dbReference type="NCBI Taxonomy" id="2952157"/>
    <lineage>
        <taxon>Bacteria</taxon>
        <taxon>Bacillati</taxon>
        <taxon>Actinomycetota</taxon>
        <taxon>Actinomycetes</taxon>
        <taxon>Mycobacteriales</taxon>
        <taxon>Mycobacteriaceae</taxon>
        <taxon>Mycolicibacterium</taxon>
    </lineage>
</organism>
<keyword evidence="3" id="KW-1185">Reference proteome</keyword>
<feature type="transmembrane region" description="Helical" evidence="1">
    <location>
        <begin position="148"/>
        <end position="173"/>
    </location>
</feature>
<evidence type="ECO:0000313" key="3">
    <source>
        <dbReference type="Proteomes" id="UP001651690"/>
    </source>
</evidence>
<keyword evidence="1" id="KW-0472">Membrane</keyword>
<feature type="transmembrane region" description="Helical" evidence="1">
    <location>
        <begin position="67"/>
        <end position="93"/>
    </location>
</feature>
<feature type="transmembrane region" description="Helical" evidence="1">
    <location>
        <begin position="25"/>
        <end position="47"/>
    </location>
</feature>
<comment type="caution">
    <text evidence="2">The sequence shown here is derived from an EMBL/GenBank/DDBJ whole genome shotgun (WGS) entry which is preliminary data.</text>
</comment>
<feature type="transmembrane region" description="Helical" evidence="1">
    <location>
        <begin position="105"/>
        <end position="128"/>
    </location>
</feature>
<proteinExistence type="predicted"/>
<sequence length="251" mass="27217">MVATHTDSRGGRAARRPVNTRGQRIMLWTAPPAMALLALAYVLFPVMSPPLSPTLTPEEVAAFFRDYNTGILGVVILCNLIAGSLVPLFAVTAVQMSRIGTSSSVFTYAYVICVGVGTTAFILADYCWGVAAFRPDRDPQLISLLNDMAWFLFIAPVGAIIVQNLCLAVSIYLDERPDPIFPRWVAHFNVAAALLLAPSAFSILVKSGPLAWDGGVSFTLRIAVLATYVVVMFLVLLRIVNRQGDEQDTLV</sequence>
<keyword evidence="1" id="KW-0812">Transmembrane</keyword>
<dbReference type="EMBL" id="JANDBD010000012">
    <property type="protein sequence ID" value="MCP9275519.1"/>
    <property type="molecule type" value="Genomic_DNA"/>
</dbReference>
<keyword evidence="1" id="KW-1133">Transmembrane helix</keyword>
<accession>A0ABT1MBD1</accession>
<evidence type="ECO:0000256" key="1">
    <source>
        <dbReference type="SAM" id="Phobius"/>
    </source>
</evidence>
<reference evidence="2 3" key="1">
    <citation type="submission" date="2022-06" db="EMBL/GenBank/DDBJ databases">
        <title>Mycolicibacterium sp. CAU 1645 isolated from seawater.</title>
        <authorList>
            <person name="Kim W."/>
        </authorList>
    </citation>
    <scope>NUCLEOTIDE SEQUENCE [LARGE SCALE GENOMIC DNA]</scope>
    <source>
        <strain evidence="2 3">CAU 1645</strain>
    </source>
</reference>